<feature type="region of interest" description="Disordered" evidence="1">
    <location>
        <begin position="272"/>
        <end position="292"/>
    </location>
</feature>
<dbReference type="STRING" id="1193518.BN13_30057"/>
<name>A0A077MB76_9MICO</name>
<keyword evidence="3" id="KW-1185">Reference proteome</keyword>
<organism evidence="2 3">
    <name type="scientific">Nostocoides jenkinsii Ben 74</name>
    <dbReference type="NCBI Taxonomy" id="1193518"/>
    <lineage>
        <taxon>Bacteria</taxon>
        <taxon>Bacillati</taxon>
        <taxon>Actinomycetota</taxon>
        <taxon>Actinomycetes</taxon>
        <taxon>Micrococcales</taxon>
        <taxon>Intrasporangiaceae</taxon>
        <taxon>Nostocoides</taxon>
    </lineage>
</organism>
<evidence type="ECO:0000256" key="1">
    <source>
        <dbReference type="SAM" id="MobiDB-lite"/>
    </source>
</evidence>
<feature type="compositionally biased region" description="Polar residues" evidence="1">
    <location>
        <begin position="276"/>
        <end position="292"/>
    </location>
</feature>
<sequence length="292" mass="30106">MRTAASEPIALTSARPAAPRRGRRWLAVAAVAAAASAALAVGPSLISPQSASATALSHLATTAASQDDGPIPAGKYVHLSITETQSGAAVVGDPPQPGAQAPTAQPASGTFTREVWIRADGMTWFKDMVDGRTFTWTANQGTALFSPSTVASLPTTADDLEAWLRANSSGSNSPNEAVFAAVGDLLRTGHVPPTVARAAITVLGRLPEVRTETAQTPSGAAGVKVIFDDQQVRTGHHYLLFDPNSADLVEEGVSDGGTSSYRSTTSYHPLADAVPTSVTQSAIDPSQQVKPT</sequence>
<evidence type="ECO:0008006" key="4">
    <source>
        <dbReference type="Google" id="ProtNLM"/>
    </source>
</evidence>
<proteinExistence type="predicted"/>
<dbReference type="AlphaFoldDB" id="A0A077MB76"/>
<gene>
    <name evidence="2" type="ORF">BN13_30057</name>
</gene>
<dbReference type="RefSeq" id="WP_048543659.1">
    <property type="nucleotide sequence ID" value="NZ_HF571038.1"/>
</dbReference>
<protein>
    <recommendedName>
        <fullName evidence="4">CU044_5270 family protein</fullName>
    </recommendedName>
</protein>
<accession>A0A077MB76</accession>
<comment type="caution">
    <text evidence="2">The sequence shown here is derived from an EMBL/GenBank/DDBJ whole genome shotgun (WGS) entry which is preliminary data.</text>
</comment>
<dbReference type="EMBL" id="CAJC01000139">
    <property type="protein sequence ID" value="CCI53105.1"/>
    <property type="molecule type" value="Genomic_DNA"/>
</dbReference>
<dbReference type="Proteomes" id="UP000035720">
    <property type="component" value="Unassembled WGS sequence"/>
</dbReference>
<evidence type="ECO:0000313" key="2">
    <source>
        <dbReference type="EMBL" id="CCI53105.1"/>
    </source>
</evidence>
<evidence type="ECO:0000313" key="3">
    <source>
        <dbReference type="Proteomes" id="UP000035720"/>
    </source>
</evidence>
<reference evidence="2 3" key="1">
    <citation type="journal article" date="2013" name="ISME J.">
        <title>A metabolic model for members of the genus Tetrasphaera involved in enhanced biological phosphorus removal.</title>
        <authorList>
            <person name="Kristiansen R."/>
            <person name="Nguyen H.T.T."/>
            <person name="Saunders A.M."/>
            <person name="Nielsen J.L."/>
            <person name="Wimmer R."/>
            <person name="Le V.Q."/>
            <person name="McIlroy S.J."/>
            <person name="Petrovski S."/>
            <person name="Seviour R.J."/>
            <person name="Calteau A."/>
            <person name="Nielsen K.L."/>
            <person name="Nielsen P.H."/>
        </authorList>
    </citation>
    <scope>NUCLEOTIDE SEQUENCE [LARGE SCALE GENOMIC DNA]</scope>
    <source>
        <strain evidence="2 3">Ben 74</strain>
    </source>
</reference>
<dbReference type="OrthoDB" id="4860208at2"/>